<dbReference type="Proteomes" id="UP001326613">
    <property type="component" value="Chromosome"/>
</dbReference>
<dbReference type="InterPro" id="IPR037135">
    <property type="entry name" value="DUF1653-like_dom_sf"/>
</dbReference>
<dbReference type="Gene3D" id="2.30.30.320">
    <property type="entry name" value="DUF1653-like domain"/>
    <property type="match status" value="1"/>
</dbReference>
<keyword evidence="3" id="KW-1185">Reference proteome</keyword>
<gene>
    <name evidence="2" type="ORF">Trichorick_00701</name>
</gene>
<reference evidence="2 3" key="1">
    <citation type="submission" date="2022-10" db="EMBL/GenBank/DDBJ databases">
        <title>Host association and intracellularity evolved multiple times independently in the Rickettsiales.</title>
        <authorList>
            <person name="Castelli M."/>
            <person name="Nardi T."/>
            <person name="Gammuto L."/>
            <person name="Bellinzona G."/>
            <person name="Sabaneyeva E."/>
            <person name="Potekhin A."/>
            <person name="Serra V."/>
            <person name="Petroni G."/>
            <person name="Sassera D."/>
        </authorList>
    </citation>
    <scope>NUCLEOTIDE SEQUENCE [LARGE SCALE GENOMIC DNA]</scope>
    <source>
        <strain evidence="2 3">Kr 154-4</strain>
    </source>
</reference>
<dbReference type="EMBL" id="CP112932">
    <property type="protein sequence ID" value="WPY00813.1"/>
    <property type="molecule type" value="Genomic_DNA"/>
</dbReference>
<feature type="domain" description="DUF1653" evidence="1">
    <location>
        <begin position="12"/>
        <end position="70"/>
    </location>
</feature>
<sequence>MINKDNPQIKPGLYQHYKGNLYQVIGVSRHSENLEVLVVYQALYGNYGLWVRPIAMFNELVEPSNIPRFRYIADSLGTAAELIKR</sequence>
<accession>A0ABZ0URZ6</accession>
<dbReference type="InterPro" id="IPR023387">
    <property type="entry name" value="DUF1653-like_dom"/>
</dbReference>
<protein>
    <submittedName>
        <fullName evidence="2">DUF1653 domain-containing protein</fullName>
    </submittedName>
</protein>
<evidence type="ECO:0000259" key="1">
    <source>
        <dbReference type="Pfam" id="PF07866"/>
    </source>
</evidence>
<proteinExistence type="predicted"/>
<dbReference type="Pfam" id="PF07866">
    <property type="entry name" value="DUF1653"/>
    <property type="match status" value="1"/>
</dbReference>
<evidence type="ECO:0000313" key="3">
    <source>
        <dbReference type="Proteomes" id="UP001326613"/>
    </source>
</evidence>
<organism evidence="2 3">
    <name type="scientific">Candidatus Trichorickettsia mobilis</name>
    <dbReference type="NCBI Taxonomy" id="1346319"/>
    <lineage>
        <taxon>Bacteria</taxon>
        <taxon>Pseudomonadati</taxon>
        <taxon>Pseudomonadota</taxon>
        <taxon>Alphaproteobacteria</taxon>
        <taxon>Rickettsiales</taxon>
        <taxon>Rickettsiaceae</taxon>
        <taxon>Rickettsieae</taxon>
        <taxon>Candidatus Trichorickettsia</taxon>
    </lineage>
</organism>
<name>A0ABZ0URZ6_9RICK</name>
<dbReference type="RefSeq" id="WP_323737645.1">
    <property type="nucleotide sequence ID" value="NZ_CP112932.1"/>
</dbReference>
<evidence type="ECO:0000313" key="2">
    <source>
        <dbReference type="EMBL" id="WPY00813.1"/>
    </source>
</evidence>